<dbReference type="STRING" id="1419482.SAMN05444266_10371"/>
<comment type="catalytic activity">
    <reaction evidence="9">
        <text>Hydrolysis of (1-&gt;2)-alpha-D-(4-O-methyl)glucuronosyl links in the main chain of hardwood xylans.</text>
        <dbReference type="EC" id="3.2.1.131"/>
    </reaction>
</comment>
<evidence type="ECO:0000256" key="4">
    <source>
        <dbReference type="ARBA" id="ARBA00023277"/>
    </source>
</evidence>
<dbReference type="GO" id="GO:0033939">
    <property type="term" value="F:xylan alpha-1,2-glucuronosidase activity"/>
    <property type="evidence" value="ECO:0007669"/>
    <property type="project" value="UniProtKB-EC"/>
</dbReference>
<dbReference type="Gene3D" id="3.20.20.80">
    <property type="entry name" value="Glycosidases"/>
    <property type="match status" value="1"/>
</dbReference>
<evidence type="ECO:0000256" key="8">
    <source>
        <dbReference type="PIRSR" id="PIRSR029900-1"/>
    </source>
</evidence>
<dbReference type="InterPro" id="IPR005154">
    <property type="entry name" value="Glyco_hydro_67_aGlcAse_N"/>
</dbReference>
<evidence type="ECO:0000313" key="14">
    <source>
        <dbReference type="Proteomes" id="UP000184420"/>
    </source>
</evidence>
<dbReference type="Gene3D" id="3.30.379.10">
    <property type="entry name" value="Chitobiase/beta-hexosaminidase domain 2-like"/>
    <property type="match status" value="1"/>
</dbReference>
<dbReference type="GO" id="GO:0046559">
    <property type="term" value="F:alpha-glucuronidase activity"/>
    <property type="evidence" value="ECO:0007669"/>
    <property type="project" value="InterPro"/>
</dbReference>
<dbReference type="InterPro" id="IPR011395">
    <property type="entry name" value="Glyco_hydro_67_aGlcAse"/>
</dbReference>
<dbReference type="EMBL" id="FRBL01000003">
    <property type="protein sequence ID" value="SHL36067.1"/>
    <property type="molecule type" value="Genomic_DNA"/>
</dbReference>
<proteinExistence type="inferred from homology"/>
<evidence type="ECO:0000313" key="13">
    <source>
        <dbReference type="EMBL" id="SHL36067.1"/>
    </source>
</evidence>
<dbReference type="InterPro" id="IPR011100">
    <property type="entry name" value="Glyco_hydro_67_cat"/>
</dbReference>
<dbReference type="Proteomes" id="UP000184420">
    <property type="component" value="Unassembled WGS sequence"/>
</dbReference>
<keyword evidence="5 7" id="KW-0326">Glycosidase</keyword>
<name>A0A1M7A023_9BACT</name>
<dbReference type="EC" id="3.2.1.131" evidence="9"/>
<evidence type="ECO:0000259" key="10">
    <source>
        <dbReference type="Pfam" id="PF03648"/>
    </source>
</evidence>
<dbReference type="PANTHER" id="PTHR39207">
    <property type="entry name" value="ALPHA-GLUCURONIDASE A"/>
    <property type="match status" value="1"/>
</dbReference>
<dbReference type="InterPro" id="IPR011099">
    <property type="entry name" value="Glyco_hydro_67_C"/>
</dbReference>
<dbReference type="Pfam" id="PF07488">
    <property type="entry name" value="Glyco_hydro_67M"/>
    <property type="match status" value="1"/>
</dbReference>
<feature type="active site" description="Proton donor" evidence="8">
    <location>
        <position position="306"/>
    </location>
</feature>
<dbReference type="OrthoDB" id="339499at2"/>
<evidence type="ECO:0000256" key="3">
    <source>
        <dbReference type="ARBA" id="ARBA00022801"/>
    </source>
</evidence>
<organism evidence="13 14">
    <name type="scientific">Chitinophaga jiangningensis</name>
    <dbReference type="NCBI Taxonomy" id="1419482"/>
    <lineage>
        <taxon>Bacteria</taxon>
        <taxon>Pseudomonadati</taxon>
        <taxon>Bacteroidota</taxon>
        <taxon>Chitinophagia</taxon>
        <taxon>Chitinophagales</taxon>
        <taxon>Chitinophagaceae</taxon>
        <taxon>Chitinophaga</taxon>
    </lineage>
</organism>
<dbReference type="SUPFAM" id="SSF51445">
    <property type="entry name" value="(Trans)glycosidases"/>
    <property type="match status" value="1"/>
</dbReference>
<keyword evidence="6 9" id="KW-0624">Polysaccharide degradation</keyword>
<dbReference type="AlphaFoldDB" id="A0A1M7A023"/>
<dbReference type="GO" id="GO:0005576">
    <property type="term" value="C:extracellular region"/>
    <property type="evidence" value="ECO:0007669"/>
    <property type="project" value="InterPro"/>
</dbReference>
<evidence type="ECO:0000256" key="5">
    <source>
        <dbReference type="ARBA" id="ARBA00023295"/>
    </source>
</evidence>
<keyword evidence="4 9" id="KW-0119">Carbohydrate metabolism</keyword>
<evidence type="ECO:0000256" key="1">
    <source>
        <dbReference type="ARBA" id="ARBA00008833"/>
    </source>
</evidence>
<feature type="domain" description="Glycosyl hydrolase family 67 C-terminal" evidence="11">
    <location>
        <begin position="466"/>
        <end position="690"/>
    </location>
</feature>
<dbReference type="PIRSF" id="PIRSF029900">
    <property type="entry name" value="Alpha-glucuronds"/>
    <property type="match status" value="1"/>
</dbReference>
<evidence type="ECO:0000256" key="2">
    <source>
        <dbReference type="ARBA" id="ARBA00022651"/>
    </source>
</evidence>
<evidence type="ECO:0000256" key="6">
    <source>
        <dbReference type="ARBA" id="ARBA00023326"/>
    </source>
</evidence>
<keyword evidence="3 7" id="KW-0378">Hydrolase</keyword>
<feature type="domain" description="Alpha glucuronidase N-terminal" evidence="10">
    <location>
        <begin position="25"/>
        <end position="145"/>
    </location>
</feature>
<dbReference type="InterPro" id="IPR017853">
    <property type="entry name" value="GH"/>
</dbReference>
<dbReference type="RefSeq" id="WP_073079719.1">
    <property type="nucleotide sequence ID" value="NZ_FRBL01000003.1"/>
</dbReference>
<feature type="active site" description="Proton acceptor" evidence="8">
    <location>
        <position position="380"/>
    </location>
</feature>
<dbReference type="Gene3D" id="3.90.1330.10">
    <property type="entry name" value="Alpha-glucuronidase, C-terminal domain"/>
    <property type="match status" value="1"/>
</dbReference>
<dbReference type="Pfam" id="PF07477">
    <property type="entry name" value="Glyco_hydro_67C"/>
    <property type="match status" value="1"/>
</dbReference>
<dbReference type="InterPro" id="IPR037054">
    <property type="entry name" value="A-glucoronidase_C_sf"/>
</dbReference>
<evidence type="ECO:0000256" key="9">
    <source>
        <dbReference type="RuleBase" id="RU361198"/>
    </source>
</evidence>
<keyword evidence="2 7" id="KW-0858">Xylan degradation</keyword>
<dbReference type="Pfam" id="PF03648">
    <property type="entry name" value="Glyco_hydro_67N"/>
    <property type="match status" value="1"/>
</dbReference>
<protein>
    <recommendedName>
        <fullName evidence="9">Xylan alpha-1,2-glucuronidase</fullName>
        <ecNumber evidence="9">3.2.1.131</ecNumber>
    </recommendedName>
</protein>
<comment type="subunit">
    <text evidence="9">Homodimer.</text>
</comment>
<evidence type="ECO:0000259" key="11">
    <source>
        <dbReference type="Pfam" id="PF07477"/>
    </source>
</evidence>
<keyword evidence="14" id="KW-1185">Reference proteome</keyword>
<evidence type="ECO:0000256" key="7">
    <source>
        <dbReference type="PIRNR" id="PIRNR029900"/>
    </source>
</evidence>
<evidence type="ECO:0000259" key="12">
    <source>
        <dbReference type="Pfam" id="PF07488"/>
    </source>
</evidence>
<sequence>MKRFPLLLLLLLPSLFAFSENGYDLWLRYKKVANNSLLQAYRQQLNSILASGNSPTMDIVRKELQTGLNGLLATTVAQRTTPQPGTLIAGTPQNEPLLRNAAITGQLKKAGNEGFIITTTTINNIPTTVIAANTDIGVLYGTFHLLRLLQTEQPITKLNIVSAPRIRLRMLNHWDNLDRTVERGYAGFSIWNWHTLPDYIDPRYIDYARANASIGINATVLTNVNANATVLTKPYLEKVKALADVFRPYGIRVFLTARFSAPMETGGLKTADPLDPAVQQWWQQKVKEIYQYIPDFGGFLVKANSEGQPGPQDYHRTHADGANMLADAVAPFKGIVIWRAFVYSHTNPLDRHTQAYDEFTPLDGEFRKNVMLQVKNGPIDFMPREPFHPLFGAMPKTPLMMEFQVTQEYLGQATNLVYLAPLFKEVLESNTGNDYTVAQVIDGTARHDSLTGIAGVANIGNDINWCGHPFAQANWYALGRLAWDHELSSASIANEWLRMTFTNNQHFVDTAAAMMLQSRDIYVQFTNPLGLHHIMGTGHHYGPAPWVNDQRRPEWNPVYYHKADSIGVGFDRTTTGSNALAQYQPKARQQWEDLQTCPDAYLLWFHHVPWNYKMRSGRSLWNELCYQYYTGAARTAALQQTWNKLQAYVDQQRFHEVAMLLGIEHKEAIWWRNACLLYFQTFSRQPIPARYEQPSTSLEYYKSLRFPFAPGI</sequence>
<feature type="active site" description="Proton acceptor" evidence="8">
    <location>
        <position position="408"/>
    </location>
</feature>
<reference evidence="13 14" key="1">
    <citation type="submission" date="2016-11" db="EMBL/GenBank/DDBJ databases">
        <authorList>
            <person name="Jaros S."/>
            <person name="Januszkiewicz K."/>
            <person name="Wedrychowicz H."/>
        </authorList>
    </citation>
    <scope>NUCLEOTIDE SEQUENCE [LARGE SCALE GENOMIC DNA]</scope>
    <source>
        <strain evidence="13 14">DSM 27406</strain>
    </source>
</reference>
<dbReference type="GO" id="GO:0045493">
    <property type="term" value="P:xylan catabolic process"/>
    <property type="evidence" value="ECO:0007669"/>
    <property type="project" value="UniProtKB-KW"/>
</dbReference>
<gene>
    <name evidence="13" type="ORF">SAMN05444266_10371</name>
</gene>
<dbReference type="SUPFAM" id="SSF55545">
    <property type="entry name" value="beta-N-acetylhexosaminidase-like domain"/>
    <property type="match status" value="1"/>
</dbReference>
<accession>A0A1M7A023</accession>
<dbReference type="InterPro" id="IPR029018">
    <property type="entry name" value="Hex-like_dom2"/>
</dbReference>
<feature type="domain" description="Glycosyl hydrolase family 67 catalytic" evidence="12">
    <location>
        <begin position="149"/>
        <end position="465"/>
    </location>
</feature>
<dbReference type="PANTHER" id="PTHR39207:SF1">
    <property type="entry name" value="ALPHA-GLUCURONIDASE A"/>
    <property type="match status" value="1"/>
</dbReference>
<comment type="similarity">
    <text evidence="1 7 9">Belongs to the glycosyl hydrolase 67 family.</text>
</comment>